<evidence type="ECO:0000256" key="8">
    <source>
        <dbReference type="RuleBase" id="RU361216"/>
    </source>
</evidence>
<dbReference type="GO" id="GO:0015501">
    <property type="term" value="F:glutamate:sodium symporter activity"/>
    <property type="evidence" value="ECO:0007669"/>
    <property type="project" value="TreeGrafter"/>
</dbReference>
<feature type="transmembrane region" description="Helical" evidence="8">
    <location>
        <begin position="254"/>
        <end position="275"/>
    </location>
</feature>
<keyword evidence="7" id="KW-0325">Glycoprotein</keyword>
<keyword evidence="3 8" id="KW-0812">Transmembrane</keyword>
<dbReference type="SUPFAM" id="SSF118215">
    <property type="entry name" value="Proton glutamate symport protein"/>
    <property type="match status" value="1"/>
</dbReference>
<dbReference type="Proteomes" id="UP000276133">
    <property type="component" value="Unassembled WGS sequence"/>
</dbReference>
<evidence type="ECO:0000313" key="10">
    <source>
        <dbReference type="Proteomes" id="UP000276133"/>
    </source>
</evidence>
<evidence type="ECO:0000313" key="9">
    <source>
        <dbReference type="EMBL" id="RNA37101.1"/>
    </source>
</evidence>
<feature type="transmembrane region" description="Helical" evidence="8">
    <location>
        <begin position="214"/>
        <end position="234"/>
    </location>
</feature>
<feature type="transmembrane region" description="Helical" evidence="8">
    <location>
        <begin position="78"/>
        <end position="97"/>
    </location>
</feature>
<dbReference type="GO" id="GO:0005886">
    <property type="term" value="C:plasma membrane"/>
    <property type="evidence" value="ECO:0007669"/>
    <property type="project" value="TreeGrafter"/>
</dbReference>
<dbReference type="EMBL" id="REGN01001094">
    <property type="protein sequence ID" value="RNA37101.1"/>
    <property type="molecule type" value="Genomic_DNA"/>
</dbReference>
<dbReference type="InterPro" id="IPR050746">
    <property type="entry name" value="DAACS"/>
</dbReference>
<evidence type="ECO:0000256" key="1">
    <source>
        <dbReference type="ARBA" id="ARBA00004141"/>
    </source>
</evidence>
<comment type="subcellular location">
    <subcellularLocation>
        <location evidence="1 8">Membrane</location>
        <topology evidence="1 8">Multi-pass membrane protein</topology>
    </subcellularLocation>
</comment>
<sequence>MNLNEQQKRTLLNKNRKERIASPFEKIFSHIKMHTQLILTFIGVSLGILLGFTLRSANLSSETIMLISFPGDLLMRMLKMLVLPLVVSSLITGVAVLDPKASGKIGLYAISYYIITTILAATLGIILVITIKPGDKETRSEVGEGTAKSTVTSQDAIMDLIRNLFPENLIQATIQQGQTHYTYEKPNSIIKSNSSMFSDESEKKKWNFKYNDNTNILGVIAFCVAFGMIISSMGRKAEILLHLFLVLNEITMKFVKIIMWYAPFGILFLVSGKILEIDDMGNTARKLGLYMITVILGLMIHCFITLCSLFFIITRKNPFTFYYGCLQAVITGFGTSSSSATLPVTFRCLEENLKIDSRVTRFVLPIGSTINMDGTALYEAVAPIFIAQLNGRHLNFVEYIIISLTATVASIGAASIPSAGLVTMVIVLQSVGLPVKDISLIFAVDFFLDRIRTAVNILGDSIGAGIVDHLCKKDLIHQNHDIENQIDNEF</sequence>
<dbReference type="GO" id="GO:0005313">
    <property type="term" value="F:L-glutamate transmembrane transporter activity"/>
    <property type="evidence" value="ECO:0007669"/>
    <property type="project" value="TreeGrafter"/>
</dbReference>
<evidence type="ECO:0000256" key="5">
    <source>
        <dbReference type="ARBA" id="ARBA00022989"/>
    </source>
</evidence>
<feature type="transmembrane region" description="Helical" evidence="8">
    <location>
        <begin position="287"/>
        <end position="313"/>
    </location>
</feature>
<evidence type="ECO:0000256" key="6">
    <source>
        <dbReference type="ARBA" id="ARBA00023136"/>
    </source>
</evidence>
<dbReference type="InterPro" id="IPR001991">
    <property type="entry name" value="Na-dicarboxylate_symporter"/>
</dbReference>
<organism evidence="9 10">
    <name type="scientific">Brachionus plicatilis</name>
    <name type="common">Marine rotifer</name>
    <name type="synonym">Brachionus muelleri</name>
    <dbReference type="NCBI Taxonomy" id="10195"/>
    <lineage>
        <taxon>Eukaryota</taxon>
        <taxon>Metazoa</taxon>
        <taxon>Spiralia</taxon>
        <taxon>Gnathifera</taxon>
        <taxon>Rotifera</taxon>
        <taxon>Eurotatoria</taxon>
        <taxon>Monogononta</taxon>
        <taxon>Pseudotrocha</taxon>
        <taxon>Ploima</taxon>
        <taxon>Brachionidae</taxon>
        <taxon>Brachionus</taxon>
    </lineage>
</organism>
<keyword evidence="10" id="KW-1185">Reference proteome</keyword>
<evidence type="ECO:0000256" key="3">
    <source>
        <dbReference type="ARBA" id="ARBA00022692"/>
    </source>
</evidence>
<dbReference type="InterPro" id="IPR036458">
    <property type="entry name" value="Na:dicarbo_symporter_sf"/>
</dbReference>
<dbReference type="OrthoDB" id="5877963at2759"/>
<reference evidence="9 10" key="1">
    <citation type="journal article" date="2018" name="Sci. Rep.">
        <title>Genomic signatures of local adaptation to the degree of environmental predictability in rotifers.</title>
        <authorList>
            <person name="Franch-Gras L."/>
            <person name="Hahn C."/>
            <person name="Garcia-Roger E.M."/>
            <person name="Carmona M.J."/>
            <person name="Serra M."/>
            <person name="Gomez A."/>
        </authorList>
    </citation>
    <scope>NUCLEOTIDE SEQUENCE [LARGE SCALE GENOMIC DNA]</scope>
    <source>
        <strain evidence="9">HYR1</strain>
    </source>
</reference>
<evidence type="ECO:0000256" key="7">
    <source>
        <dbReference type="ARBA" id="ARBA00023180"/>
    </source>
</evidence>
<comment type="caution">
    <text evidence="9">The sequence shown here is derived from an EMBL/GenBank/DDBJ whole genome shotgun (WGS) entry which is preliminary data.</text>
</comment>
<evidence type="ECO:0000256" key="2">
    <source>
        <dbReference type="ARBA" id="ARBA00022448"/>
    </source>
</evidence>
<keyword evidence="6 8" id="KW-0472">Membrane</keyword>
<dbReference type="Pfam" id="PF00375">
    <property type="entry name" value="SDF"/>
    <property type="match status" value="1"/>
</dbReference>
<dbReference type="PANTHER" id="PTHR11958:SF99">
    <property type="entry name" value="SODIUM-DEPENDENT EXCITATORY AMINO ACID TRANSPORTER GLT-6-RELATED"/>
    <property type="match status" value="1"/>
</dbReference>
<dbReference type="PRINTS" id="PR00173">
    <property type="entry name" value="EDTRNSPORT"/>
</dbReference>
<protein>
    <recommendedName>
        <fullName evidence="8">Amino acid transporter</fullName>
    </recommendedName>
</protein>
<feature type="transmembrane region" description="Helical" evidence="8">
    <location>
        <begin position="37"/>
        <end position="57"/>
    </location>
</feature>
<accession>A0A3M7SMN5</accession>
<keyword evidence="2 8" id="KW-0813">Transport</keyword>
<dbReference type="AlphaFoldDB" id="A0A3M7SMN5"/>
<dbReference type="PANTHER" id="PTHR11958">
    <property type="entry name" value="SODIUM/DICARBOXYLATE SYMPORTER-RELATED"/>
    <property type="match status" value="1"/>
</dbReference>
<comment type="similarity">
    <text evidence="8">Belongs to the dicarboxylate/amino acid:cation symporter (DAACS) (TC 2.A.23) family.</text>
</comment>
<proteinExistence type="inferred from homology"/>
<evidence type="ECO:0000256" key="4">
    <source>
        <dbReference type="ARBA" id="ARBA00022847"/>
    </source>
</evidence>
<dbReference type="InterPro" id="IPR018107">
    <property type="entry name" value="Na-dicarboxylate_symporter_CS"/>
</dbReference>
<gene>
    <name evidence="9" type="ORF">BpHYR1_045282</name>
</gene>
<keyword evidence="5 8" id="KW-1133">Transmembrane helix</keyword>
<dbReference type="PROSITE" id="PS00713">
    <property type="entry name" value="NA_DICARBOXYL_SYMP_1"/>
    <property type="match status" value="1"/>
</dbReference>
<name>A0A3M7SMN5_BRAPC</name>
<dbReference type="Gene3D" id="1.10.3860.10">
    <property type="entry name" value="Sodium:dicarboxylate symporter"/>
    <property type="match status" value="1"/>
</dbReference>
<keyword evidence="4 8" id="KW-0769">Symport</keyword>
<dbReference type="GO" id="GO:0015175">
    <property type="term" value="F:neutral L-amino acid transmembrane transporter activity"/>
    <property type="evidence" value="ECO:0007669"/>
    <property type="project" value="TreeGrafter"/>
</dbReference>
<dbReference type="PROSITE" id="PS00714">
    <property type="entry name" value="NA_DICARBOXYL_SYMP_2"/>
    <property type="match status" value="1"/>
</dbReference>
<feature type="transmembrane region" description="Helical" evidence="8">
    <location>
        <begin position="399"/>
        <end position="428"/>
    </location>
</feature>
<dbReference type="STRING" id="10195.A0A3M7SMN5"/>
<feature type="transmembrane region" description="Helical" evidence="8">
    <location>
        <begin position="109"/>
        <end position="131"/>
    </location>
</feature>